<evidence type="ECO:0000313" key="8">
    <source>
        <dbReference type="EMBL" id="KAF2102459.1"/>
    </source>
</evidence>
<reference evidence="8" key="1">
    <citation type="journal article" date="2020" name="Stud. Mycol.">
        <title>101 Dothideomycetes genomes: a test case for predicting lifestyles and emergence of pathogens.</title>
        <authorList>
            <person name="Haridas S."/>
            <person name="Albert R."/>
            <person name="Binder M."/>
            <person name="Bloem J."/>
            <person name="Labutti K."/>
            <person name="Salamov A."/>
            <person name="Andreopoulos B."/>
            <person name="Baker S."/>
            <person name="Barry K."/>
            <person name="Bills G."/>
            <person name="Bluhm B."/>
            <person name="Cannon C."/>
            <person name="Castanera R."/>
            <person name="Culley D."/>
            <person name="Daum C."/>
            <person name="Ezra D."/>
            <person name="Gonzalez J."/>
            <person name="Henrissat B."/>
            <person name="Kuo A."/>
            <person name="Liang C."/>
            <person name="Lipzen A."/>
            <person name="Lutzoni F."/>
            <person name="Magnuson J."/>
            <person name="Mondo S."/>
            <person name="Nolan M."/>
            <person name="Ohm R."/>
            <person name="Pangilinan J."/>
            <person name="Park H.-J."/>
            <person name="Ramirez L."/>
            <person name="Alfaro M."/>
            <person name="Sun H."/>
            <person name="Tritt A."/>
            <person name="Yoshinaga Y."/>
            <person name="Zwiers L.-H."/>
            <person name="Turgeon B."/>
            <person name="Goodwin S."/>
            <person name="Spatafora J."/>
            <person name="Crous P."/>
            <person name="Grigoriev I."/>
        </authorList>
    </citation>
    <scope>NUCLEOTIDE SEQUENCE</scope>
    <source>
        <strain evidence="8">CBS 133067</strain>
    </source>
</reference>
<evidence type="ECO:0000256" key="3">
    <source>
        <dbReference type="ARBA" id="ARBA00022989"/>
    </source>
</evidence>
<comment type="caution">
    <text evidence="8">The sequence shown here is derived from an EMBL/GenBank/DDBJ whole genome shotgun (WGS) entry which is preliminary data.</text>
</comment>
<evidence type="ECO:0000259" key="7">
    <source>
        <dbReference type="PROSITE" id="PS50850"/>
    </source>
</evidence>
<keyword evidence="4 6" id="KW-0472">Membrane</keyword>
<dbReference type="Pfam" id="PF07690">
    <property type="entry name" value="MFS_1"/>
    <property type="match status" value="1"/>
</dbReference>
<dbReference type="InterPro" id="IPR020846">
    <property type="entry name" value="MFS_dom"/>
</dbReference>
<proteinExistence type="predicted"/>
<evidence type="ECO:0000256" key="4">
    <source>
        <dbReference type="ARBA" id="ARBA00023136"/>
    </source>
</evidence>
<dbReference type="InterPro" id="IPR011701">
    <property type="entry name" value="MFS"/>
</dbReference>
<feature type="transmembrane region" description="Helical" evidence="6">
    <location>
        <begin position="401"/>
        <end position="420"/>
    </location>
</feature>
<evidence type="ECO:0000256" key="6">
    <source>
        <dbReference type="SAM" id="Phobius"/>
    </source>
</evidence>
<dbReference type="EMBL" id="ML978122">
    <property type="protein sequence ID" value="KAF2102459.1"/>
    <property type="molecule type" value="Genomic_DNA"/>
</dbReference>
<name>A0A9P4MEC1_9PEZI</name>
<dbReference type="AlphaFoldDB" id="A0A9P4MEC1"/>
<dbReference type="Proteomes" id="UP000799772">
    <property type="component" value="Unassembled WGS sequence"/>
</dbReference>
<dbReference type="PANTHER" id="PTHR23502:SF26">
    <property type="entry name" value="MAJOR FACILITATOR SUPERFAMILY (MFS) PROFILE DOMAIN-CONTAINING PROTEIN"/>
    <property type="match status" value="1"/>
</dbReference>
<dbReference type="InterPro" id="IPR036259">
    <property type="entry name" value="MFS_trans_sf"/>
</dbReference>
<evidence type="ECO:0000256" key="2">
    <source>
        <dbReference type="ARBA" id="ARBA00022692"/>
    </source>
</evidence>
<feature type="transmembrane region" description="Helical" evidence="6">
    <location>
        <begin position="224"/>
        <end position="243"/>
    </location>
</feature>
<accession>A0A9P4MEC1</accession>
<feature type="domain" description="Major facilitator superfamily (MFS) profile" evidence="7">
    <location>
        <begin position="69"/>
        <end position="516"/>
    </location>
</feature>
<dbReference type="PROSITE" id="PS50850">
    <property type="entry name" value="MFS"/>
    <property type="match status" value="1"/>
</dbReference>
<dbReference type="OrthoDB" id="440553at2759"/>
<feature type="transmembrane region" description="Helical" evidence="6">
    <location>
        <begin position="103"/>
        <end position="122"/>
    </location>
</feature>
<protein>
    <submittedName>
        <fullName evidence="8">Florfenicol exporter</fullName>
    </submittedName>
</protein>
<comment type="subcellular location">
    <subcellularLocation>
        <location evidence="1">Membrane</location>
        <topology evidence="1">Multi-pass membrane protein</topology>
    </subcellularLocation>
</comment>
<keyword evidence="3 6" id="KW-1133">Transmembrane helix</keyword>
<dbReference type="GO" id="GO:0022857">
    <property type="term" value="F:transmembrane transporter activity"/>
    <property type="evidence" value="ECO:0007669"/>
    <property type="project" value="InterPro"/>
</dbReference>
<evidence type="ECO:0000313" key="9">
    <source>
        <dbReference type="Proteomes" id="UP000799772"/>
    </source>
</evidence>
<feature type="transmembrane region" description="Helical" evidence="6">
    <location>
        <begin position="426"/>
        <end position="446"/>
    </location>
</feature>
<dbReference type="GO" id="GO:0005886">
    <property type="term" value="C:plasma membrane"/>
    <property type="evidence" value="ECO:0007669"/>
    <property type="project" value="TreeGrafter"/>
</dbReference>
<sequence length="535" mass="58701">MRSRRSSDSSITIFRSSRDGRSNSLDGLQRKQHTFSEAGDNEYGEEGLSKKELHEDSRHVFSKRRKYCLVWVVSLAGLVSPLSLNICFPAIDAIAKDLHISIQSAMWSITIYLVFQAIAPSFWGPISDARGRRIAYIGALTTVMVTNFALVFVNDFTSLLVLRALQAFDSSAIVALASGTIADITSRTERGGYVSISTGIRIFGQAFGPVIGGFITDAFGFHSIFRFLFFVSGIVLAVVVFFVPETVRSIAGNGSARLGDSHRPSIYYWTGQPYLSSQPLPLRPRKGLTWYTPFTPLSMLFQKDVFCVMLCGSIFFTTWSMMMACSSNLFMSYYGLSIRQTGLAFIPSGLGAVTGSVLAGIWMDREMRLASDSYRIAHNIPASHTEPIQERDDFPLEIARYGFTGPTIFLFTLCFGLVGFSLEISIYPTLVLQFIVSATQAMLFNINSTFMIDLFPTAGASALAAGNIARCLVASVGVAMIQPLLNALGTRVLFILLGLTAAIGSSLIAVELYCGPKWRRARAAKEKLTEDVRLP</sequence>
<feature type="transmembrane region" description="Helical" evidence="6">
    <location>
        <begin position="344"/>
        <end position="363"/>
    </location>
</feature>
<feature type="transmembrane region" description="Helical" evidence="6">
    <location>
        <begin position="305"/>
        <end position="324"/>
    </location>
</feature>
<dbReference type="SUPFAM" id="SSF103473">
    <property type="entry name" value="MFS general substrate transporter"/>
    <property type="match status" value="1"/>
</dbReference>
<feature type="transmembrane region" description="Helical" evidence="6">
    <location>
        <begin position="134"/>
        <end position="153"/>
    </location>
</feature>
<organism evidence="8 9">
    <name type="scientific">Rhizodiscina lignyota</name>
    <dbReference type="NCBI Taxonomy" id="1504668"/>
    <lineage>
        <taxon>Eukaryota</taxon>
        <taxon>Fungi</taxon>
        <taxon>Dikarya</taxon>
        <taxon>Ascomycota</taxon>
        <taxon>Pezizomycotina</taxon>
        <taxon>Dothideomycetes</taxon>
        <taxon>Pleosporomycetidae</taxon>
        <taxon>Aulographales</taxon>
        <taxon>Rhizodiscinaceae</taxon>
        <taxon>Rhizodiscina</taxon>
    </lineage>
</organism>
<feature type="region of interest" description="Disordered" evidence="5">
    <location>
        <begin position="1"/>
        <end position="49"/>
    </location>
</feature>
<keyword evidence="2 6" id="KW-0812">Transmembrane</keyword>
<dbReference type="Gene3D" id="1.20.1250.20">
    <property type="entry name" value="MFS general substrate transporter like domains"/>
    <property type="match status" value="1"/>
</dbReference>
<feature type="transmembrane region" description="Helical" evidence="6">
    <location>
        <begin position="458"/>
        <end position="481"/>
    </location>
</feature>
<feature type="transmembrane region" description="Helical" evidence="6">
    <location>
        <begin position="68"/>
        <end position="91"/>
    </location>
</feature>
<evidence type="ECO:0000256" key="1">
    <source>
        <dbReference type="ARBA" id="ARBA00004141"/>
    </source>
</evidence>
<evidence type="ECO:0000256" key="5">
    <source>
        <dbReference type="SAM" id="MobiDB-lite"/>
    </source>
</evidence>
<keyword evidence="9" id="KW-1185">Reference proteome</keyword>
<feature type="transmembrane region" description="Helical" evidence="6">
    <location>
        <begin position="493"/>
        <end position="514"/>
    </location>
</feature>
<gene>
    <name evidence="8" type="ORF">NA57DRAFT_31661</name>
</gene>
<dbReference type="PANTHER" id="PTHR23502">
    <property type="entry name" value="MAJOR FACILITATOR SUPERFAMILY"/>
    <property type="match status" value="1"/>
</dbReference>